<dbReference type="AlphaFoldDB" id="A0A0N1JZY4"/>
<evidence type="ECO:0000313" key="1">
    <source>
        <dbReference type="EMBL" id="KPC66483.1"/>
    </source>
</evidence>
<sequence>MSGSENAGNPTGFDRENVAGEAMRQEIFRIWAEAFEGGGDPELSFLANGGDSFQAVVLAGTLFEATGREVDYFDLLEADGADTVHRLVMTAANEH</sequence>
<gene>
    <name evidence="1" type="ORF">ADL29_04140</name>
</gene>
<accession>A0A0N1JZY4</accession>
<proteinExistence type="predicted"/>
<dbReference type="Gene3D" id="1.10.1200.10">
    <property type="entry name" value="ACP-like"/>
    <property type="match status" value="1"/>
</dbReference>
<keyword evidence="2" id="KW-1185">Reference proteome</keyword>
<dbReference type="RefSeq" id="WP_053922403.1">
    <property type="nucleotide sequence ID" value="NZ_LGKG01000005.1"/>
</dbReference>
<dbReference type="Proteomes" id="UP000037982">
    <property type="component" value="Unassembled WGS sequence"/>
</dbReference>
<evidence type="ECO:0008006" key="3">
    <source>
        <dbReference type="Google" id="ProtNLM"/>
    </source>
</evidence>
<comment type="caution">
    <text evidence="1">The sequence shown here is derived from an EMBL/GenBank/DDBJ whole genome shotgun (WGS) entry which is preliminary data.</text>
</comment>
<protein>
    <recommendedName>
        <fullName evidence="3">Carrier domain-containing protein</fullName>
    </recommendedName>
</protein>
<dbReference type="PATRIC" id="fig|66876.3.peg.916"/>
<evidence type="ECO:0000313" key="2">
    <source>
        <dbReference type="Proteomes" id="UP000037982"/>
    </source>
</evidence>
<dbReference type="EMBL" id="LGKG01000005">
    <property type="protein sequence ID" value="KPC66483.1"/>
    <property type="molecule type" value="Genomic_DNA"/>
</dbReference>
<dbReference type="SUPFAM" id="SSF47336">
    <property type="entry name" value="ACP-like"/>
    <property type="match status" value="1"/>
</dbReference>
<reference evidence="2" key="1">
    <citation type="submission" date="2015-07" db="EMBL/GenBank/DDBJ databases">
        <authorList>
            <person name="Ju K.-S."/>
            <person name="Doroghazi J.R."/>
            <person name="Metcalf W.W."/>
        </authorList>
    </citation>
    <scope>NUCLEOTIDE SEQUENCE [LARGE SCALE GENOMIC DNA]</scope>
    <source>
        <strain evidence="2">NRRL ISP-5002</strain>
    </source>
</reference>
<name>A0A0N1JZY4_9ACTN</name>
<organism evidence="1 2">
    <name type="scientific">Streptomyces chattanoogensis</name>
    <dbReference type="NCBI Taxonomy" id="66876"/>
    <lineage>
        <taxon>Bacteria</taxon>
        <taxon>Bacillati</taxon>
        <taxon>Actinomycetota</taxon>
        <taxon>Actinomycetes</taxon>
        <taxon>Kitasatosporales</taxon>
        <taxon>Streptomycetaceae</taxon>
        <taxon>Streptomyces</taxon>
    </lineage>
</organism>
<dbReference type="InterPro" id="IPR036736">
    <property type="entry name" value="ACP-like_sf"/>
</dbReference>